<evidence type="ECO:0000256" key="1">
    <source>
        <dbReference type="ARBA" id="ARBA00003294"/>
    </source>
</evidence>
<dbReference type="PANTHER" id="PTHR12128:SF66">
    <property type="entry name" value="4-HYDROXY-2-OXOGLUTARATE ALDOLASE, MITOCHONDRIAL"/>
    <property type="match status" value="1"/>
</dbReference>
<evidence type="ECO:0000256" key="8">
    <source>
        <dbReference type="ARBA" id="ARBA00023154"/>
    </source>
</evidence>
<evidence type="ECO:0000256" key="12">
    <source>
        <dbReference type="HAMAP-Rule" id="MF_00418"/>
    </source>
</evidence>
<dbReference type="InterPro" id="IPR020625">
    <property type="entry name" value="Schiff_base-form_aldolases_AS"/>
</dbReference>
<keyword evidence="9 12" id="KW-0456">Lyase</keyword>
<comment type="catalytic activity">
    <reaction evidence="11 12">
        <text>L-aspartate 4-semialdehyde + pyruvate = (2S,4S)-4-hydroxy-2,3,4,5-tetrahydrodipicolinate + H2O + H(+)</text>
        <dbReference type="Rhea" id="RHEA:34171"/>
        <dbReference type="ChEBI" id="CHEBI:15361"/>
        <dbReference type="ChEBI" id="CHEBI:15377"/>
        <dbReference type="ChEBI" id="CHEBI:15378"/>
        <dbReference type="ChEBI" id="CHEBI:67139"/>
        <dbReference type="ChEBI" id="CHEBI:537519"/>
        <dbReference type="EC" id="4.3.3.7"/>
    </reaction>
</comment>
<evidence type="ECO:0000256" key="5">
    <source>
        <dbReference type="ARBA" id="ARBA00022490"/>
    </source>
</evidence>
<dbReference type="InterPro" id="IPR002220">
    <property type="entry name" value="DapA-like"/>
</dbReference>
<dbReference type="InterPro" id="IPR020624">
    <property type="entry name" value="Schiff_base-form_aldolases_CS"/>
</dbReference>
<dbReference type="NCBIfam" id="TIGR00674">
    <property type="entry name" value="dapA"/>
    <property type="match status" value="1"/>
</dbReference>
<keyword evidence="8 12" id="KW-0457">Lysine biosynthesis</keyword>
<dbReference type="Pfam" id="PF00701">
    <property type="entry name" value="DHDPS"/>
    <property type="match status" value="1"/>
</dbReference>
<organism evidence="14 15">
    <name type="scientific">Dokdonella ginsengisoli</name>
    <dbReference type="NCBI Taxonomy" id="363846"/>
    <lineage>
        <taxon>Bacteria</taxon>
        <taxon>Pseudomonadati</taxon>
        <taxon>Pseudomonadota</taxon>
        <taxon>Gammaproteobacteria</taxon>
        <taxon>Lysobacterales</taxon>
        <taxon>Rhodanobacteraceae</taxon>
        <taxon>Dokdonella</taxon>
    </lineage>
</organism>
<accession>A0ABV9R045</accession>
<name>A0ABV9R045_9GAMM</name>
<dbReference type="PANTHER" id="PTHR12128">
    <property type="entry name" value="DIHYDRODIPICOLINATE SYNTHASE"/>
    <property type="match status" value="1"/>
</dbReference>
<proteinExistence type="inferred from homology"/>
<evidence type="ECO:0000256" key="4">
    <source>
        <dbReference type="ARBA" id="ARBA00012086"/>
    </source>
</evidence>
<feature type="binding site" evidence="12">
    <location>
        <position position="47"/>
    </location>
    <ligand>
        <name>pyruvate</name>
        <dbReference type="ChEBI" id="CHEBI:15361"/>
    </ligand>
</feature>
<comment type="subunit">
    <text evidence="12">Homotetramer; dimer of dimers.</text>
</comment>
<dbReference type="Gene3D" id="3.20.20.70">
    <property type="entry name" value="Aldolase class I"/>
    <property type="match status" value="1"/>
</dbReference>
<dbReference type="HAMAP" id="MF_00418">
    <property type="entry name" value="DapA"/>
    <property type="match status" value="1"/>
</dbReference>
<dbReference type="EMBL" id="JBHSHD010000016">
    <property type="protein sequence ID" value="MFC4822328.1"/>
    <property type="molecule type" value="Genomic_DNA"/>
</dbReference>
<keyword evidence="7 12" id="KW-0220">Diaminopimelate biosynthesis</keyword>
<evidence type="ECO:0000313" key="14">
    <source>
        <dbReference type="EMBL" id="MFC4822328.1"/>
    </source>
</evidence>
<gene>
    <name evidence="12 14" type="primary">dapA</name>
    <name evidence="14" type="ORF">ACFO6Q_18535</name>
</gene>
<keyword evidence="15" id="KW-1185">Reference proteome</keyword>
<feature type="site" description="Part of a proton relay during catalysis" evidence="12">
    <location>
        <position position="109"/>
    </location>
</feature>
<dbReference type="RefSeq" id="WP_380022607.1">
    <property type="nucleotide sequence ID" value="NZ_JBHSHD010000016.1"/>
</dbReference>
<evidence type="ECO:0000256" key="7">
    <source>
        <dbReference type="ARBA" id="ARBA00022915"/>
    </source>
</evidence>
<feature type="active site" description="Proton donor/acceptor" evidence="12">
    <location>
        <position position="135"/>
    </location>
</feature>
<sequence>MILSGSICALATPLRSRDDSLDLEACGRLVDYQIEGGTRALVVAGSTGEAAALDEAEYSALIEFVVARVAGRVPVLAGTGQPATAKTIAQTKRARAAGADAALVVAPAYVRPTQAGMLRHFGEVADQGGLPVVLYNVPARTASDLLPETVAQLARHGNIVGIKEALPDARRMQALLAFRGERFRIFSGDDPTGARALRAGADGIISVAANVAPRLFSAMCEACLHGEANAEALDRELQPLYAALSAEPNPIPLKWCLAQLGLGEAHLRLPLLPLSPAYHVATLDTLNRLGLVEAVRAVG</sequence>
<dbReference type="PROSITE" id="PS00666">
    <property type="entry name" value="DHDPS_2"/>
    <property type="match status" value="1"/>
</dbReference>
<comment type="subcellular location">
    <subcellularLocation>
        <location evidence="12">Cytoplasm</location>
    </subcellularLocation>
</comment>
<comment type="caution">
    <text evidence="12">Was originally thought to be a dihydrodipicolinate synthase (DHDPS), catalyzing the condensation of (S)-aspartate-beta-semialdehyde [(S)-ASA] and pyruvate to dihydrodipicolinate (DHDP). However, it was shown in E.coli that the product of the enzymatic reaction is not dihydrodipicolinate but in fact (4S)-4-hydroxy-2,3,4,5-tetrahydro-(2S)-dipicolinic acid (HTPA), and that the consecutive dehydration reaction leading to DHDP is not spontaneous but catalyzed by DapB.</text>
</comment>
<evidence type="ECO:0000256" key="11">
    <source>
        <dbReference type="ARBA" id="ARBA00047836"/>
    </source>
</evidence>
<evidence type="ECO:0000313" key="15">
    <source>
        <dbReference type="Proteomes" id="UP001595886"/>
    </source>
</evidence>
<evidence type="ECO:0000256" key="10">
    <source>
        <dbReference type="ARBA" id="ARBA00023270"/>
    </source>
</evidence>
<keyword evidence="5 12" id="KW-0963">Cytoplasm</keyword>
<dbReference type="InterPro" id="IPR005263">
    <property type="entry name" value="DapA"/>
</dbReference>
<dbReference type="CDD" id="cd00950">
    <property type="entry name" value="DHDPS"/>
    <property type="match status" value="1"/>
</dbReference>
<dbReference type="PRINTS" id="PR00146">
    <property type="entry name" value="DHPICSNTHASE"/>
</dbReference>
<dbReference type="PROSITE" id="PS00665">
    <property type="entry name" value="DHDPS_1"/>
    <property type="match status" value="1"/>
</dbReference>
<evidence type="ECO:0000256" key="3">
    <source>
        <dbReference type="ARBA" id="ARBA00007592"/>
    </source>
</evidence>
<keyword evidence="6 12" id="KW-0028">Amino-acid biosynthesis</keyword>
<reference evidence="15" key="1">
    <citation type="journal article" date="2019" name="Int. J. Syst. Evol. Microbiol.">
        <title>The Global Catalogue of Microorganisms (GCM) 10K type strain sequencing project: providing services to taxonomists for standard genome sequencing and annotation.</title>
        <authorList>
            <consortium name="The Broad Institute Genomics Platform"/>
            <consortium name="The Broad Institute Genome Sequencing Center for Infectious Disease"/>
            <person name="Wu L."/>
            <person name="Ma J."/>
        </authorList>
    </citation>
    <scope>NUCLEOTIDE SEQUENCE [LARGE SCALE GENOMIC DNA]</scope>
    <source>
        <strain evidence="15">CCUG 30340</strain>
    </source>
</reference>
<dbReference type="GO" id="GO:0008840">
    <property type="term" value="F:4-hydroxy-tetrahydrodipicolinate synthase activity"/>
    <property type="evidence" value="ECO:0007669"/>
    <property type="project" value="UniProtKB-EC"/>
</dbReference>
<evidence type="ECO:0000256" key="2">
    <source>
        <dbReference type="ARBA" id="ARBA00005120"/>
    </source>
</evidence>
<dbReference type="PIRSF" id="PIRSF001365">
    <property type="entry name" value="DHDPS"/>
    <property type="match status" value="1"/>
</dbReference>
<evidence type="ECO:0000256" key="6">
    <source>
        <dbReference type="ARBA" id="ARBA00022605"/>
    </source>
</evidence>
<keyword evidence="10 12" id="KW-0704">Schiff base</keyword>
<comment type="function">
    <text evidence="1 12">Catalyzes the condensation of (S)-aspartate-beta-semialdehyde [(S)-ASA] and pyruvate to 4-hydroxy-tetrahydrodipicolinate (HTPA).</text>
</comment>
<comment type="similarity">
    <text evidence="3 12 13">Belongs to the DapA family.</text>
</comment>
<protein>
    <recommendedName>
        <fullName evidence="4 12">4-hydroxy-tetrahydrodipicolinate synthase</fullName>
        <shortName evidence="12">HTPA synthase</shortName>
        <ecNumber evidence="4 12">4.3.3.7</ecNumber>
    </recommendedName>
</protein>
<evidence type="ECO:0000256" key="13">
    <source>
        <dbReference type="PIRNR" id="PIRNR001365"/>
    </source>
</evidence>
<feature type="active site" description="Schiff-base intermediate with substrate" evidence="12">
    <location>
        <position position="163"/>
    </location>
</feature>
<dbReference type="InterPro" id="IPR013785">
    <property type="entry name" value="Aldolase_TIM"/>
</dbReference>
<evidence type="ECO:0000256" key="9">
    <source>
        <dbReference type="ARBA" id="ARBA00023239"/>
    </source>
</evidence>
<feature type="site" description="Part of a proton relay during catalysis" evidence="12">
    <location>
        <position position="46"/>
    </location>
</feature>
<dbReference type="SUPFAM" id="SSF51569">
    <property type="entry name" value="Aldolase"/>
    <property type="match status" value="1"/>
</dbReference>
<dbReference type="EC" id="4.3.3.7" evidence="4 12"/>
<dbReference type="SMART" id="SM01130">
    <property type="entry name" value="DHDPS"/>
    <property type="match status" value="1"/>
</dbReference>
<feature type="binding site" evidence="12">
    <location>
        <position position="205"/>
    </location>
    <ligand>
        <name>pyruvate</name>
        <dbReference type="ChEBI" id="CHEBI:15361"/>
    </ligand>
</feature>
<comment type="pathway">
    <text evidence="2 12">Amino-acid biosynthesis; L-lysine biosynthesis via DAP pathway; (S)-tetrahydrodipicolinate from L-aspartate: step 3/4.</text>
</comment>
<comment type="caution">
    <text evidence="14">The sequence shown here is derived from an EMBL/GenBank/DDBJ whole genome shotgun (WGS) entry which is preliminary data.</text>
</comment>
<dbReference type="Proteomes" id="UP001595886">
    <property type="component" value="Unassembled WGS sequence"/>
</dbReference>